<dbReference type="PROSITE" id="PS51419">
    <property type="entry name" value="RAB"/>
    <property type="match status" value="1"/>
</dbReference>
<accession>A0A9W7BV00</accession>
<evidence type="ECO:0000313" key="3">
    <source>
        <dbReference type="EMBL" id="GMH93248.1"/>
    </source>
</evidence>
<reference evidence="4" key="1">
    <citation type="journal article" date="2023" name="Commun. Biol.">
        <title>Genome analysis of Parmales, the sister group of diatoms, reveals the evolutionary specialization of diatoms from phago-mixotrophs to photoautotrophs.</title>
        <authorList>
            <person name="Ban H."/>
            <person name="Sato S."/>
            <person name="Yoshikawa S."/>
            <person name="Yamada K."/>
            <person name="Nakamura Y."/>
            <person name="Ichinomiya M."/>
            <person name="Sato N."/>
            <person name="Blanc-Mathieu R."/>
            <person name="Endo H."/>
            <person name="Kuwata A."/>
            <person name="Ogata H."/>
        </authorList>
    </citation>
    <scope>NUCLEOTIDE SEQUENCE [LARGE SCALE GENOMIC DNA]</scope>
    <source>
        <strain evidence="4">NIES 3699</strain>
    </source>
</reference>
<dbReference type="SMART" id="SM00173">
    <property type="entry name" value="RAS"/>
    <property type="match status" value="1"/>
</dbReference>
<dbReference type="SMART" id="SM00175">
    <property type="entry name" value="RAB"/>
    <property type="match status" value="1"/>
</dbReference>
<evidence type="ECO:0000313" key="4">
    <source>
        <dbReference type="Proteomes" id="UP001165160"/>
    </source>
</evidence>
<comment type="caution">
    <text evidence="3">The sequence shown here is derived from an EMBL/GenBank/DDBJ whole genome shotgun (WGS) entry which is preliminary data.</text>
</comment>
<keyword evidence="4" id="KW-1185">Reference proteome</keyword>
<dbReference type="Gene3D" id="3.40.50.300">
    <property type="entry name" value="P-loop containing nucleotide triphosphate hydrolases"/>
    <property type="match status" value="1"/>
</dbReference>
<name>A0A9W7BV00_9STRA</name>
<dbReference type="PANTHER" id="PTHR47978">
    <property type="match status" value="1"/>
</dbReference>
<dbReference type="PROSITE" id="PS51421">
    <property type="entry name" value="RAS"/>
    <property type="match status" value="1"/>
</dbReference>
<dbReference type="SUPFAM" id="SSF52540">
    <property type="entry name" value="P-loop containing nucleoside triphosphate hydrolases"/>
    <property type="match status" value="1"/>
</dbReference>
<dbReference type="SMART" id="SM00174">
    <property type="entry name" value="RHO"/>
    <property type="match status" value="1"/>
</dbReference>
<protein>
    <submittedName>
        <fullName evidence="3">Uncharacterized protein</fullName>
    </submittedName>
</protein>
<evidence type="ECO:0000256" key="2">
    <source>
        <dbReference type="SAM" id="MobiDB-lite"/>
    </source>
</evidence>
<dbReference type="InterPro" id="IPR027417">
    <property type="entry name" value="P-loop_NTPase"/>
</dbReference>
<dbReference type="InterPro" id="IPR001806">
    <property type="entry name" value="Small_GTPase"/>
</dbReference>
<dbReference type="EMBL" id="BRXX01000137">
    <property type="protein sequence ID" value="GMH93248.1"/>
    <property type="molecule type" value="Genomic_DNA"/>
</dbReference>
<sequence length="254" mass="27818">MAERKRTESDSSDSDEEDVRQFKIIVLGDGAVGKTSIANRLVDDQFNQSYKQTIGLDFFLKEITLPGDVKVALQLWDIGGQTIGGKMINTYIYGAAAVVLCYDITNAESFENLEDWYRKVKQSFGKDGKSGKGEKGGKDSDGEGSDSDFPLCCLMGNKMDLGHLRAVKESRSAKFAVENNFLNYQVSAKSGDKVNLAFHQIGAALAKVMLPMSEQDRQTTIVTAGVTNYQRHDTSVEGGVVPEYTKPKGSCRIS</sequence>
<dbReference type="NCBIfam" id="TIGR00231">
    <property type="entry name" value="small_GTP"/>
    <property type="match status" value="1"/>
</dbReference>
<feature type="region of interest" description="Disordered" evidence="2">
    <location>
        <begin position="124"/>
        <end position="145"/>
    </location>
</feature>
<feature type="compositionally biased region" description="Basic and acidic residues" evidence="2">
    <location>
        <begin position="124"/>
        <end position="141"/>
    </location>
</feature>
<dbReference type="InterPro" id="IPR005225">
    <property type="entry name" value="Small_GTP-bd"/>
</dbReference>
<dbReference type="GO" id="GO:0005525">
    <property type="term" value="F:GTP binding"/>
    <property type="evidence" value="ECO:0007669"/>
    <property type="project" value="InterPro"/>
</dbReference>
<dbReference type="FunFam" id="3.40.50.300:FF:001508">
    <property type="entry name" value="Small GTP-binding protein Rab28, putative"/>
    <property type="match status" value="1"/>
</dbReference>
<dbReference type="AlphaFoldDB" id="A0A9W7BV00"/>
<proteinExistence type="predicted"/>
<dbReference type="Pfam" id="PF00071">
    <property type="entry name" value="Ras"/>
    <property type="match status" value="2"/>
</dbReference>
<dbReference type="Proteomes" id="UP001165160">
    <property type="component" value="Unassembled WGS sequence"/>
</dbReference>
<gene>
    <name evidence="3" type="ORF">TrVE_jg10750</name>
</gene>
<dbReference type="GO" id="GO:0003924">
    <property type="term" value="F:GTPase activity"/>
    <property type="evidence" value="ECO:0007669"/>
    <property type="project" value="InterPro"/>
</dbReference>
<evidence type="ECO:0000256" key="1">
    <source>
        <dbReference type="ARBA" id="ARBA00022741"/>
    </source>
</evidence>
<keyword evidence="1" id="KW-0547">Nucleotide-binding</keyword>
<organism evidence="3 4">
    <name type="scientific">Triparma verrucosa</name>
    <dbReference type="NCBI Taxonomy" id="1606542"/>
    <lineage>
        <taxon>Eukaryota</taxon>
        <taxon>Sar</taxon>
        <taxon>Stramenopiles</taxon>
        <taxon>Ochrophyta</taxon>
        <taxon>Bolidophyceae</taxon>
        <taxon>Parmales</taxon>
        <taxon>Triparmaceae</taxon>
        <taxon>Triparma</taxon>
    </lineage>
</organism>
<dbReference type="PRINTS" id="PR00449">
    <property type="entry name" value="RASTRNSFRMNG"/>
</dbReference>